<reference evidence="1" key="1">
    <citation type="submission" date="2016-10" db="EMBL/GenBank/DDBJ databases">
        <title>Sequence of Gallionella enrichment culture.</title>
        <authorList>
            <person name="Poehlein A."/>
            <person name="Muehling M."/>
            <person name="Daniel R."/>
        </authorList>
    </citation>
    <scope>NUCLEOTIDE SEQUENCE</scope>
</reference>
<proteinExistence type="predicted"/>
<name>A0A1J5PZ92_9ZZZZ</name>
<evidence type="ECO:0000313" key="1">
    <source>
        <dbReference type="EMBL" id="OIQ70595.1"/>
    </source>
</evidence>
<protein>
    <submittedName>
        <fullName evidence="1">Uncharacterized protein</fullName>
    </submittedName>
</protein>
<sequence>MPEVGTAKVPIFLLAAAASSVAFLPCIRWPSKLISLTNCRGSRLEKPLDLSSNRVRRRGKTVQLALVERRRAHFLCALGTRHLHQDQFTPRLGLLHLLARQFGEGGSAPEGWVKVRAYLIYRRQASSGNCCIKSGRGGNGQ</sequence>
<dbReference type="AlphaFoldDB" id="A0A1J5PZ92"/>
<gene>
    <name evidence="1" type="ORF">GALL_477920</name>
</gene>
<organism evidence="1">
    <name type="scientific">mine drainage metagenome</name>
    <dbReference type="NCBI Taxonomy" id="410659"/>
    <lineage>
        <taxon>unclassified sequences</taxon>
        <taxon>metagenomes</taxon>
        <taxon>ecological metagenomes</taxon>
    </lineage>
</organism>
<accession>A0A1J5PZ92</accession>
<dbReference type="EMBL" id="MLJW01004125">
    <property type="protein sequence ID" value="OIQ70595.1"/>
    <property type="molecule type" value="Genomic_DNA"/>
</dbReference>
<comment type="caution">
    <text evidence="1">The sequence shown here is derived from an EMBL/GenBank/DDBJ whole genome shotgun (WGS) entry which is preliminary data.</text>
</comment>